<evidence type="ECO:0000313" key="4">
    <source>
        <dbReference type="Proteomes" id="UP000518315"/>
    </source>
</evidence>
<sequence>MALLREPLVHFLLVGAALFAAYALIDRAPTETTTSQRKVRISQADVRWATETWTRQWQRSPSPDEVRGLVRDLIKEEVLAREAHELGLDKDDAVVRRRLAQKVTFLIEDTSGSAEPSDEELKQFYRAHESEFRREARLSFTQVFVDSTRAGADGPQR</sequence>
<protein>
    <recommendedName>
        <fullName evidence="5">Peptidyl-prolyl cis-trans isomerase</fullName>
    </recommendedName>
</protein>
<dbReference type="EMBL" id="RJJT01000012">
    <property type="protein sequence ID" value="RSB75791.1"/>
    <property type="molecule type" value="Genomic_DNA"/>
</dbReference>
<dbReference type="OrthoDB" id="196786at2"/>
<proteinExistence type="predicted"/>
<dbReference type="AlphaFoldDB" id="A0A427MXD5"/>
<organism evidence="2 3">
    <name type="scientific">Rhizobium pisi</name>
    <dbReference type="NCBI Taxonomy" id="574561"/>
    <lineage>
        <taxon>Bacteria</taxon>
        <taxon>Pseudomonadati</taxon>
        <taxon>Pseudomonadota</taxon>
        <taxon>Alphaproteobacteria</taxon>
        <taxon>Hyphomicrobiales</taxon>
        <taxon>Rhizobiaceae</taxon>
        <taxon>Rhizobium/Agrobacterium group</taxon>
        <taxon>Rhizobium</taxon>
    </lineage>
</organism>
<name>A0A427MXD5_9HYPH</name>
<dbReference type="EMBL" id="JACHXH010000012">
    <property type="protein sequence ID" value="MBB3135922.1"/>
    <property type="molecule type" value="Genomic_DNA"/>
</dbReference>
<gene>
    <name evidence="2" type="ORF">EFD55_18380</name>
    <name evidence="1" type="ORF">FHS26_003669</name>
</gene>
<dbReference type="InterPro" id="IPR027304">
    <property type="entry name" value="Trigger_fact/SurA_dom_sf"/>
</dbReference>
<dbReference type="Proteomes" id="UP000277279">
    <property type="component" value="Unassembled WGS sequence"/>
</dbReference>
<evidence type="ECO:0000313" key="2">
    <source>
        <dbReference type="EMBL" id="RSB75791.1"/>
    </source>
</evidence>
<evidence type="ECO:0000313" key="3">
    <source>
        <dbReference type="Proteomes" id="UP000277279"/>
    </source>
</evidence>
<accession>A0A427MXD5</accession>
<dbReference type="RefSeq" id="WP_125846462.1">
    <property type="nucleotide sequence ID" value="NZ_JACHXH010000012.1"/>
</dbReference>
<reference evidence="2 3" key="1">
    <citation type="submission" date="2018-11" db="EMBL/GenBank/DDBJ databases">
        <authorList>
            <person name="Huo Y."/>
        </authorList>
    </citation>
    <scope>NUCLEOTIDE SEQUENCE [LARGE SCALE GENOMIC DNA]</scope>
    <source>
        <strain evidence="2 3">DSM 30132</strain>
    </source>
</reference>
<evidence type="ECO:0000313" key="1">
    <source>
        <dbReference type="EMBL" id="MBB3135922.1"/>
    </source>
</evidence>
<dbReference type="Proteomes" id="UP000518315">
    <property type="component" value="Unassembled WGS sequence"/>
</dbReference>
<evidence type="ECO:0008006" key="5">
    <source>
        <dbReference type="Google" id="ProtNLM"/>
    </source>
</evidence>
<reference evidence="1 4" key="2">
    <citation type="submission" date="2020-08" db="EMBL/GenBank/DDBJ databases">
        <title>Genomic Encyclopedia of Type Strains, Phase III (KMG-III): the genomes of soil and plant-associated and newly described type strains.</title>
        <authorList>
            <person name="Whitman W."/>
        </authorList>
    </citation>
    <scope>NUCLEOTIDE SEQUENCE [LARGE SCALE GENOMIC DNA]</scope>
    <source>
        <strain evidence="1 4">CECT 4113</strain>
    </source>
</reference>
<keyword evidence="4" id="KW-1185">Reference proteome</keyword>
<dbReference type="SUPFAM" id="SSF109998">
    <property type="entry name" value="Triger factor/SurA peptide-binding domain-like"/>
    <property type="match status" value="1"/>
</dbReference>
<comment type="caution">
    <text evidence="2">The sequence shown here is derived from an EMBL/GenBank/DDBJ whole genome shotgun (WGS) entry which is preliminary data.</text>
</comment>